<dbReference type="AlphaFoldDB" id="A0A1Y1JMW1"/>
<dbReference type="RefSeq" id="XP_028546515.1">
    <property type="nucleotide sequence ID" value="XM_028690714.1"/>
</dbReference>
<keyword evidence="2" id="KW-1185">Reference proteome</keyword>
<protein>
    <submittedName>
        <fullName evidence="1">Variable surface protein</fullName>
    </submittedName>
</protein>
<dbReference type="GeneID" id="39744734"/>
<sequence>MAKNIVHLKYYNINNYIIKLLYKKKFPELKKIMENERHHIDSVTTGNCSSFSEDKYKRFKNCVQKICKEVEYYQQIVVRNYRDELSEYPCIFLYYRLYFYNPDTKKYVSEVKSLYQKLIEDLDLTNCTAGVKSYYSTITDDEMLKLKDLHDMYTYLNNSGSDNDDECNDVNKCAQLYFQYKNSCESSSYSDFCNELKNVRDKYNEIRTLKRKRNKWNNIDEDYNIFQSYKNVRSATMKSRHHIFYNKV</sequence>
<dbReference type="EMBL" id="BDQF01000029">
    <property type="protein sequence ID" value="GAW83926.1"/>
    <property type="molecule type" value="Genomic_DNA"/>
</dbReference>
<comment type="caution">
    <text evidence="1">The sequence shown here is derived from an EMBL/GenBank/DDBJ whole genome shotgun (WGS) entry which is preliminary data.</text>
</comment>
<dbReference type="OrthoDB" id="387682at2759"/>
<name>A0A1Y1JMW1_PLAGO</name>
<proteinExistence type="predicted"/>
<dbReference type="Proteomes" id="UP000195521">
    <property type="component" value="Unassembled WGS sequence"/>
</dbReference>
<gene>
    <name evidence="1" type="ORF">PGO_000135</name>
</gene>
<reference evidence="2" key="1">
    <citation type="submission" date="2017-04" db="EMBL/GenBank/DDBJ databases">
        <title>Plasmodium gonderi genome.</title>
        <authorList>
            <person name="Arisue N."/>
            <person name="Honma H."/>
            <person name="Kawai S."/>
            <person name="Tougan T."/>
            <person name="Tanabe K."/>
            <person name="Horii T."/>
        </authorList>
    </citation>
    <scope>NUCLEOTIDE SEQUENCE [LARGE SCALE GENOMIC DNA]</scope>
    <source>
        <strain evidence="2">ATCC 30045</strain>
    </source>
</reference>
<accession>A0A1Y1JMW1</accession>
<evidence type="ECO:0000313" key="2">
    <source>
        <dbReference type="Proteomes" id="UP000195521"/>
    </source>
</evidence>
<organism evidence="1 2">
    <name type="scientific">Plasmodium gonderi</name>
    <dbReference type="NCBI Taxonomy" id="77519"/>
    <lineage>
        <taxon>Eukaryota</taxon>
        <taxon>Sar</taxon>
        <taxon>Alveolata</taxon>
        <taxon>Apicomplexa</taxon>
        <taxon>Aconoidasida</taxon>
        <taxon>Haemosporida</taxon>
        <taxon>Plasmodiidae</taxon>
        <taxon>Plasmodium</taxon>
        <taxon>Plasmodium (Plasmodium)</taxon>
    </lineage>
</organism>
<evidence type="ECO:0000313" key="1">
    <source>
        <dbReference type="EMBL" id="GAW83926.1"/>
    </source>
</evidence>